<name>E9HNJ8_DAPPU</name>
<evidence type="ECO:0000313" key="3">
    <source>
        <dbReference type="Proteomes" id="UP000000305"/>
    </source>
</evidence>
<accession>E9HNJ8</accession>
<proteinExistence type="predicted"/>
<gene>
    <name evidence="2" type="ORF">DAPPUDRAFT_331829</name>
</gene>
<evidence type="ECO:0000313" key="2">
    <source>
        <dbReference type="EMBL" id="EFX66678.1"/>
    </source>
</evidence>
<dbReference type="Proteomes" id="UP000000305">
    <property type="component" value="Unassembled WGS sequence"/>
</dbReference>
<dbReference type="InParanoid" id="E9HNJ8"/>
<keyword evidence="3" id="KW-1185">Reference proteome</keyword>
<dbReference type="PhylomeDB" id="E9HNJ8"/>
<reference evidence="2 3" key="1">
    <citation type="journal article" date="2011" name="Science">
        <title>The ecoresponsive genome of Daphnia pulex.</title>
        <authorList>
            <person name="Colbourne J.K."/>
            <person name="Pfrender M.E."/>
            <person name="Gilbert D."/>
            <person name="Thomas W.K."/>
            <person name="Tucker A."/>
            <person name="Oakley T.H."/>
            <person name="Tokishita S."/>
            <person name="Aerts A."/>
            <person name="Arnold G.J."/>
            <person name="Basu M.K."/>
            <person name="Bauer D.J."/>
            <person name="Caceres C.E."/>
            <person name="Carmel L."/>
            <person name="Casola C."/>
            <person name="Choi J.H."/>
            <person name="Detter J.C."/>
            <person name="Dong Q."/>
            <person name="Dusheyko S."/>
            <person name="Eads B.D."/>
            <person name="Frohlich T."/>
            <person name="Geiler-Samerotte K.A."/>
            <person name="Gerlach D."/>
            <person name="Hatcher P."/>
            <person name="Jogdeo S."/>
            <person name="Krijgsveld J."/>
            <person name="Kriventseva E.V."/>
            <person name="Kultz D."/>
            <person name="Laforsch C."/>
            <person name="Lindquist E."/>
            <person name="Lopez J."/>
            <person name="Manak J.R."/>
            <person name="Muller J."/>
            <person name="Pangilinan J."/>
            <person name="Patwardhan R.P."/>
            <person name="Pitluck S."/>
            <person name="Pritham E.J."/>
            <person name="Rechtsteiner A."/>
            <person name="Rho M."/>
            <person name="Rogozin I.B."/>
            <person name="Sakarya O."/>
            <person name="Salamov A."/>
            <person name="Schaack S."/>
            <person name="Shapiro H."/>
            <person name="Shiga Y."/>
            <person name="Skalitzky C."/>
            <person name="Smith Z."/>
            <person name="Souvorov A."/>
            <person name="Sung W."/>
            <person name="Tang Z."/>
            <person name="Tsuchiya D."/>
            <person name="Tu H."/>
            <person name="Vos H."/>
            <person name="Wang M."/>
            <person name="Wolf Y.I."/>
            <person name="Yamagata H."/>
            <person name="Yamada T."/>
            <person name="Ye Y."/>
            <person name="Shaw J.R."/>
            <person name="Andrews J."/>
            <person name="Crease T.J."/>
            <person name="Tang H."/>
            <person name="Lucas S.M."/>
            <person name="Robertson H.M."/>
            <person name="Bork P."/>
            <person name="Koonin E.V."/>
            <person name="Zdobnov E.M."/>
            <person name="Grigoriev I.V."/>
            <person name="Lynch M."/>
            <person name="Boore J.L."/>
        </authorList>
    </citation>
    <scope>NUCLEOTIDE SEQUENCE [LARGE SCALE GENOMIC DNA]</scope>
</reference>
<dbReference type="KEGG" id="dpx:DAPPUDRAFT_331829"/>
<dbReference type="AlphaFoldDB" id="E9HNJ8"/>
<feature type="region of interest" description="Disordered" evidence="1">
    <location>
        <begin position="1"/>
        <end position="27"/>
    </location>
</feature>
<sequence>MVKATKQLATSKAQPQLKKTLKNQKKPQRIKIPVTNQPVQPPKLVAILKVPYFPLQGPAKNNTLRIAYTQKRILDLTLLGLHHFLSGKGLACLTATDIDSQVLLRVVRDKNKADPQGFFPIAMSEHDVMRVITIRNHAQQPI</sequence>
<dbReference type="HOGENOM" id="CLU_1840095_0_0_1"/>
<protein>
    <submittedName>
        <fullName evidence="2">Uncharacterized protein</fullName>
    </submittedName>
</protein>
<dbReference type="EMBL" id="GL732696">
    <property type="protein sequence ID" value="EFX66678.1"/>
    <property type="molecule type" value="Genomic_DNA"/>
</dbReference>
<evidence type="ECO:0000256" key="1">
    <source>
        <dbReference type="SAM" id="MobiDB-lite"/>
    </source>
</evidence>
<organism evidence="2 3">
    <name type="scientific">Daphnia pulex</name>
    <name type="common">Water flea</name>
    <dbReference type="NCBI Taxonomy" id="6669"/>
    <lineage>
        <taxon>Eukaryota</taxon>
        <taxon>Metazoa</taxon>
        <taxon>Ecdysozoa</taxon>
        <taxon>Arthropoda</taxon>
        <taxon>Crustacea</taxon>
        <taxon>Branchiopoda</taxon>
        <taxon>Diplostraca</taxon>
        <taxon>Cladocera</taxon>
        <taxon>Anomopoda</taxon>
        <taxon>Daphniidae</taxon>
        <taxon>Daphnia</taxon>
    </lineage>
</organism>